<keyword evidence="2" id="KW-1185">Reference proteome</keyword>
<organism evidence="1 2">
    <name type="scientific">Lacipirellula limnantheis</name>
    <dbReference type="NCBI Taxonomy" id="2528024"/>
    <lineage>
        <taxon>Bacteria</taxon>
        <taxon>Pseudomonadati</taxon>
        <taxon>Planctomycetota</taxon>
        <taxon>Planctomycetia</taxon>
        <taxon>Pirellulales</taxon>
        <taxon>Lacipirellulaceae</taxon>
        <taxon>Lacipirellula</taxon>
    </lineage>
</organism>
<reference evidence="1 2" key="1">
    <citation type="submission" date="2019-02" db="EMBL/GenBank/DDBJ databases">
        <title>Deep-cultivation of Planctomycetes and their phenomic and genomic characterization uncovers novel biology.</title>
        <authorList>
            <person name="Wiegand S."/>
            <person name="Jogler M."/>
            <person name="Boedeker C."/>
            <person name="Pinto D."/>
            <person name="Vollmers J."/>
            <person name="Rivas-Marin E."/>
            <person name="Kohn T."/>
            <person name="Peeters S.H."/>
            <person name="Heuer A."/>
            <person name="Rast P."/>
            <person name="Oberbeckmann S."/>
            <person name="Bunk B."/>
            <person name="Jeske O."/>
            <person name="Meyerdierks A."/>
            <person name="Storesund J.E."/>
            <person name="Kallscheuer N."/>
            <person name="Luecker S."/>
            <person name="Lage O.M."/>
            <person name="Pohl T."/>
            <person name="Merkel B.J."/>
            <person name="Hornburger P."/>
            <person name="Mueller R.-W."/>
            <person name="Bruemmer F."/>
            <person name="Labrenz M."/>
            <person name="Spormann A.M."/>
            <person name="Op den Camp H."/>
            <person name="Overmann J."/>
            <person name="Amann R."/>
            <person name="Jetten M.S.M."/>
            <person name="Mascher T."/>
            <person name="Medema M.H."/>
            <person name="Devos D.P."/>
            <person name="Kaster A.-K."/>
            <person name="Ovreas L."/>
            <person name="Rohde M."/>
            <person name="Galperin M.Y."/>
            <person name="Jogler C."/>
        </authorList>
    </citation>
    <scope>NUCLEOTIDE SEQUENCE [LARGE SCALE GENOMIC DNA]</scope>
    <source>
        <strain evidence="1 2">I41</strain>
    </source>
</reference>
<protein>
    <submittedName>
        <fullName evidence="1">Uncharacterized protein</fullName>
    </submittedName>
</protein>
<accession>A0A517TYR3</accession>
<dbReference type="KEGG" id="llh:I41_27000"/>
<sequence>MRCAGDERFCACCAIWLKHCESLNAIDLTVAGSDVHNLRHSWRLRSMIQRSAAMVGDWRLIAAAAQRGGIAFYAQHA</sequence>
<evidence type="ECO:0000313" key="1">
    <source>
        <dbReference type="EMBL" id="QDT73511.1"/>
    </source>
</evidence>
<proteinExistence type="predicted"/>
<gene>
    <name evidence="1" type="ORF">I41_27000</name>
</gene>
<dbReference type="AlphaFoldDB" id="A0A517TYR3"/>
<name>A0A517TYR3_9BACT</name>
<dbReference type="EMBL" id="CP036339">
    <property type="protein sequence ID" value="QDT73511.1"/>
    <property type="molecule type" value="Genomic_DNA"/>
</dbReference>
<evidence type="ECO:0000313" key="2">
    <source>
        <dbReference type="Proteomes" id="UP000317909"/>
    </source>
</evidence>
<dbReference type="Proteomes" id="UP000317909">
    <property type="component" value="Chromosome"/>
</dbReference>